<evidence type="ECO:0000256" key="3">
    <source>
        <dbReference type="ARBA" id="ARBA00007092"/>
    </source>
</evidence>
<evidence type="ECO:0000256" key="8">
    <source>
        <dbReference type="ARBA" id="ARBA00023002"/>
    </source>
</evidence>
<keyword evidence="4 11" id="KW-0479">Metal-binding</keyword>
<evidence type="ECO:0000256" key="4">
    <source>
        <dbReference type="ARBA" id="ARBA00022723"/>
    </source>
</evidence>
<dbReference type="PANTHER" id="PTHR30468">
    <property type="entry name" value="ALPHA-KETOGLUTARATE-DEPENDENT SULFONATE DIOXYGENASE"/>
    <property type="match status" value="1"/>
</dbReference>
<comment type="similarity">
    <text evidence="3">Belongs to the DNA repair enzymes AP/ExoA family.</text>
</comment>
<feature type="domain" description="TauD/TfdA-like" evidence="14">
    <location>
        <begin position="77"/>
        <end position="377"/>
    </location>
</feature>
<dbReference type="GO" id="GO:0004518">
    <property type="term" value="F:nuclease activity"/>
    <property type="evidence" value="ECO:0007669"/>
    <property type="project" value="InterPro"/>
</dbReference>
<dbReference type="GeneID" id="59330037"/>
<evidence type="ECO:0008006" key="18">
    <source>
        <dbReference type="Google" id="ProtNLM"/>
    </source>
</evidence>
<feature type="region of interest" description="Disordered" evidence="13">
    <location>
        <begin position="846"/>
        <end position="869"/>
    </location>
</feature>
<feature type="region of interest" description="Disordered" evidence="13">
    <location>
        <begin position="1"/>
        <end position="67"/>
    </location>
</feature>
<dbReference type="AlphaFoldDB" id="A0A8H6CDL3"/>
<feature type="binding site" evidence="11">
    <location>
        <position position="832"/>
    </location>
    <ligand>
        <name>Mg(2+)</name>
        <dbReference type="ChEBI" id="CHEBI:18420"/>
        <label>1</label>
    </ligand>
</feature>
<protein>
    <recommendedName>
        <fullName evidence="18">TauD/TfdA-like domain-containing protein</fullName>
    </recommendedName>
</protein>
<keyword evidence="5" id="KW-0378">Hydrolase</keyword>
<evidence type="ECO:0000256" key="10">
    <source>
        <dbReference type="PIRSR" id="PIRSR604808-1"/>
    </source>
</evidence>
<feature type="compositionally biased region" description="Basic and acidic residues" evidence="13">
    <location>
        <begin position="48"/>
        <end position="60"/>
    </location>
</feature>
<organism evidence="16 17">
    <name type="scientific">Letharia lupina</name>
    <dbReference type="NCBI Taxonomy" id="560253"/>
    <lineage>
        <taxon>Eukaryota</taxon>
        <taxon>Fungi</taxon>
        <taxon>Dikarya</taxon>
        <taxon>Ascomycota</taxon>
        <taxon>Pezizomycotina</taxon>
        <taxon>Lecanoromycetes</taxon>
        <taxon>OSLEUM clade</taxon>
        <taxon>Lecanoromycetidae</taxon>
        <taxon>Lecanorales</taxon>
        <taxon>Lecanorineae</taxon>
        <taxon>Parmeliaceae</taxon>
        <taxon>Letharia</taxon>
    </lineage>
</organism>
<evidence type="ECO:0000256" key="6">
    <source>
        <dbReference type="ARBA" id="ARBA00022842"/>
    </source>
</evidence>
<name>A0A8H6CDL3_9LECA</name>
<feature type="site" description="Interaction with DNA substrate" evidence="12">
    <location>
        <position position="832"/>
    </location>
</feature>
<dbReference type="GO" id="GO:0016706">
    <property type="term" value="F:2-oxoglutarate-dependent dioxygenase activity"/>
    <property type="evidence" value="ECO:0007669"/>
    <property type="project" value="TreeGrafter"/>
</dbReference>
<dbReference type="InterPro" id="IPR042098">
    <property type="entry name" value="TauD-like_sf"/>
</dbReference>
<feature type="region of interest" description="Disordered" evidence="13">
    <location>
        <begin position="452"/>
        <end position="515"/>
    </location>
</feature>
<keyword evidence="6 11" id="KW-0460">Magnesium</keyword>
<dbReference type="Pfam" id="PF03372">
    <property type="entry name" value="Exo_endo_phos"/>
    <property type="match status" value="1"/>
</dbReference>
<dbReference type="InterPro" id="IPR003819">
    <property type="entry name" value="TauD/TfdA-like"/>
</dbReference>
<keyword evidence="8" id="KW-0560">Oxidoreductase</keyword>
<keyword evidence="9" id="KW-0408">Iron</keyword>
<dbReference type="Gene3D" id="3.60.10.10">
    <property type="entry name" value="Endonuclease/exonuclease/phosphatase"/>
    <property type="match status" value="1"/>
</dbReference>
<sequence length="869" mass="96526">MAPHADDTTFDSEIPVPTKALPTNGDTQAQPASNGNAKENAAAASNGEAKEIPGPTHHESPSPPLELKGVLNEFKSFDVTPVIGKEFPEAKLADWLRAPNSDELIRDLAITISQRGVVFFRAQDGLDDSLQKELAQRLGELSGKPASSKLHIHPVINSGRDDGGGDDEVSIISSRQLKKLYKGQFMFAGEKRQSGKEGWHSDITFEPVPSDYAILRLVELPGTGGDTLWASGYELYDRLSSPYQKFLETLTATYAQPKFNETAKNGDFKLYSAPRGSPYNIGEELSAIHPVIRTNPVTGWKSVFAVGTHVQHVNDVTPLESKALLEWFVKLIVDNHDLQVRHRWQNPNDVAIWDNRSVYHAATPDYEGLGERLGHRAVSIGEKPFLDVGRGIARLAQRRERDCRIAQGSPQIRRFKQSTHQTRNLSTALKAAPTSLVFFLPDIITFKRSKIQKRQEAGKTPKSRVFSGVGDYAKRQEMPSPEVSPPPLKRRRISDPKIHHPSPPSLPSISAHDLPSTSTDDSLHIYSWNINGINPFLPPSTPPITNFLKPTSAPNTLSNPAPPKPSLRANLKRWKWPHILCLQEVKIAPTDTKTQASVRRAVNAPLDSADDNDGDRHLYDAHFGLPRDKHNATGFGGKVYGVCTLVRRDVPEPTTRTVGWDLEGRVLLVEIPGWSVMVANVYAVNGTTNDYRDPATGKVVGDRHDRKRIFHSLLRDEVRRYEDKGWDVVVAGDINVSRSVIDSFPRLRMGEEHVRNRADFEEKFMRDLGMVDTFRLVHGPRRKFTYRPRDKPWGSGGDRVDLILVTRGLEARRGVRGADVLDSEEERGPSDHVPLFVELGVGRVERVDGGTGEGEGGEGEVGLDERIEV</sequence>
<keyword evidence="7" id="KW-0223">Dioxygenase</keyword>
<evidence type="ECO:0000256" key="11">
    <source>
        <dbReference type="PIRSR" id="PIRSR604808-2"/>
    </source>
</evidence>
<dbReference type="GO" id="GO:0006281">
    <property type="term" value="P:DNA repair"/>
    <property type="evidence" value="ECO:0007669"/>
    <property type="project" value="InterPro"/>
</dbReference>
<feature type="compositionally biased region" description="Polar residues" evidence="13">
    <location>
        <begin position="24"/>
        <end position="37"/>
    </location>
</feature>
<feature type="domain" description="Endonuclease/exonuclease/phosphatase" evidence="15">
    <location>
        <begin position="527"/>
        <end position="832"/>
    </location>
</feature>
<dbReference type="Gene3D" id="3.60.130.10">
    <property type="entry name" value="Clavaminate synthase-like"/>
    <property type="match status" value="1"/>
</dbReference>
<feature type="binding site" evidence="11">
    <location>
        <position position="831"/>
    </location>
    <ligand>
        <name>Mg(2+)</name>
        <dbReference type="ChEBI" id="CHEBI:18420"/>
        <label>1</label>
    </ligand>
</feature>
<comment type="cofactor">
    <cofactor evidence="11">
        <name>Mg(2+)</name>
        <dbReference type="ChEBI" id="CHEBI:18420"/>
    </cofactor>
    <cofactor evidence="11">
        <name>Mn(2+)</name>
        <dbReference type="ChEBI" id="CHEBI:29035"/>
    </cofactor>
    <text evidence="11">Probably binds two magnesium or manganese ions per subunit.</text>
</comment>
<evidence type="ECO:0000259" key="14">
    <source>
        <dbReference type="Pfam" id="PF02668"/>
    </source>
</evidence>
<comment type="caution">
    <text evidence="16">The sequence shown here is derived from an EMBL/GenBank/DDBJ whole genome shotgun (WGS) entry which is preliminary data.</text>
</comment>
<evidence type="ECO:0000256" key="7">
    <source>
        <dbReference type="ARBA" id="ARBA00022964"/>
    </source>
</evidence>
<feature type="active site" description="Proton acceptor" evidence="10">
    <location>
        <position position="832"/>
    </location>
</feature>
<feature type="active site" description="Proton donor/acceptor" evidence="10">
    <location>
        <position position="733"/>
    </location>
</feature>
<evidence type="ECO:0000256" key="2">
    <source>
        <dbReference type="ARBA" id="ARBA00005896"/>
    </source>
</evidence>
<dbReference type="SUPFAM" id="SSF51197">
    <property type="entry name" value="Clavaminate synthase-like"/>
    <property type="match status" value="1"/>
</dbReference>
<dbReference type="InterPro" id="IPR051323">
    <property type="entry name" value="AtsK-like"/>
</dbReference>
<dbReference type="Proteomes" id="UP000593566">
    <property type="component" value="Unassembled WGS sequence"/>
</dbReference>
<evidence type="ECO:0000259" key="15">
    <source>
        <dbReference type="Pfam" id="PF03372"/>
    </source>
</evidence>
<keyword evidence="11" id="KW-0464">Manganese</keyword>
<evidence type="ECO:0000256" key="9">
    <source>
        <dbReference type="ARBA" id="ARBA00023004"/>
    </source>
</evidence>
<feature type="binding site" evidence="11">
    <location>
        <position position="733"/>
    </location>
    <ligand>
        <name>Mg(2+)</name>
        <dbReference type="ChEBI" id="CHEBI:18420"/>
        <label>1</label>
    </ligand>
</feature>
<proteinExistence type="inferred from homology"/>
<comment type="cofactor">
    <cofactor evidence="1">
        <name>Fe(2+)</name>
        <dbReference type="ChEBI" id="CHEBI:29033"/>
    </cofactor>
</comment>
<comment type="similarity">
    <text evidence="2">Belongs to the TfdA dioxygenase family.</text>
</comment>
<dbReference type="SUPFAM" id="SSF56219">
    <property type="entry name" value="DNase I-like"/>
    <property type="match status" value="1"/>
</dbReference>
<accession>A0A8H6CDL3</accession>
<feature type="binding site" evidence="11">
    <location>
        <position position="735"/>
    </location>
    <ligand>
        <name>Mg(2+)</name>
        <dbReference type="ChEBI" id="CHEBI:18420"/>
        <label>1</label>
    </ligand>
</feature>
<keyword evidence="17" id="KW-1185">Reference proteome</keyword>
<dbReference type="InterPro" id="IPR004808">
    <property type="entry name" value="AP_endonuc_1"/>
</dbReference>
<dbReference type="PROSITE" id="PS51435">
    <property type="entry name" value="AP_NUCLEASE_F1_4"/>
    <property type="match status" value="1"/>
</dbReference>
<dbReference type="RefSeq" id="XP_037151090.1">
    <property type="nucleotide sequence ID" value="XM_037292551.1"/>
</dbReference>
<evidence type="ECO:0000313" key="17">
    <source>
        <dbReference type="Proteomes" id="UP000593566"/>
    </source>
</evidence>
<feature type="binding site" evidence="11">
    <location>
        <position position="529"/>
    </location>
    <ligand>
        <name>Mg(2+)</name>
        <dbReference type="ChEBI" id="CHEBI:18420"/>
        <label>1</label>
    </ligand>
</feature>
<evidence type="ECO:0000256" key="13">
    <source>
        <dbReference type="SAM" id="MobiDB-lite"/>
    </source>
</evidence>
<evidence type="ECO:0000256" key="12">
    <source>
        <dbReference type="PIRSR" id="PIRSR604808-3"/>
    </source>
</evidence>
<feature type="binding site" evidence="11">
    <location>
        <position position="584"/>
    </location>
    <ligand>
        <name>Mg(2+)</name>
        <dbReference type="ChEBI" id="CHEBI:18420"/>
        <label>1</label>
    </ligand>
</feature>
<gene>
    <name evidence="16" type="ORF">HO133_001623</name>
</gene>
<reference evidence="16 17" key="1">
    <citation type="journal article" date="2020" name="Genomics">
        <title>Complete, high-quality genomes from long-read metagenomic sequencing of two wolf lichen thalli reveals enigmatic genome architecture.</title>
        <authorList>
            <person name="McKenzie S.K."/>
            <person name="Walston R.F."/>
            <person name="Allen J.L."/>
        </authorList>
    </citation>
    <scope>NUCLEOTIDE SEQUENCE [LARGE SCALE GENOMIC DNA]</scope>
    <source>
        <strain evidence="16">WasteWater1</strain>
    </source>
</reference>
<dbReference type="GO" id="GO:0005737">
    <property type="term" value="C:cytoplasm"/>
    <property type="evidence" value="ECO:0007669"/>
    <property type="project" value="TreeGrafter"/>
</dbReference>
<dbReference type="InterPro" id="IPR036691">
    <property type="entry name" value="Endo/exonu/phosph_ase_sf"/>
</dbReference>
<feature type="site" description="Transition state stabilizer" evidence="12">
    <location>
        <position position="735"/>
    </location>
</feature>
<evidence type="ECO:0000313" key="16">
    <source>
        <dbReference type="EMBL" id="KAF6221655.1"/>
    </source>
</evidence>
<evidence type="ECO:0000256" key="5">
    <source>
        <dbReference type="ARBA" id="ARBA00022801"/>
    </source>
</evidence>
<dbReference type="GO" id="GO:0016787">
    <property type="term" value="F:hydrolase activity"/>
    <property type="evidence" value="ECO:0007669"/>
    <property type="project" value="UniProtKB-KW"/>
</dbReference>
<dbReference type="FunFam" id="3.60.130.10:FF:000005">
    <property type="entry name" value="TfdA family taurine dioxygenase"/>
    <property type="match status" value="1"/>
</dbReference>
<dbReference type="GO" id="GO:0046872">
    <property type="term" value="F:metal ion binding"/>
    <property type="evidence" value="ECO:0007669"/>
    <property type="project" value="UniProtKB-KW"/>
</dbReference>
<feature type="active site" evidence="10">
    <location>
        <position position="682"/>
    </location>
</feature>
<dbReference type="InterPro" id="IPR005135">
    <property type="entry name" value="Endo/exonuclease/phosphatase"/>
</dbReference>
<dbReference type="EMBL" id="JACCJB010000013">
    <property type="protein sequence ID" value="KAF6221655.1"/>
    <property type="molecule type" value="Genomic_DNA"/>
</dbReference>
<dbReference type="Pfam" id="PF02668">
    <property type="entry name" value="TauD"/>
    <property type="match status" value="1"/>
</dbReference>
<evidence type="ECO:0000256" key="1">
    <source>
        <dbReference type="ARBA" id="ARBA00001954"/>
    </source>
</evidence>
<feature type="site" description="Important for catalytic activity" evidence="12">
    <location>
        <position position="801"/>
    </location>
</feature>
<dbReference type="PANTHER" id="PTHR30468:SF10">
    <property type="entry name" value="TAUD_TFDA-LIKE DOMAIN-CONTAINING PROTEIN"/>
    <property type="match status" value="1"/>
</dbReference>